<evidence type="ECO:0000313" key="8">
    <source>
        <dbReference type="Proteomes" id="UP000264141"/>
    </source>
</evidence>
<comment type="caution">
    <text evidence="7">The sequence shown here is derived from an EMBL/GenBank/DDBJ whole genome shotgun (WGS) entry which is preliminary data.</text>
</comment>
<feature type="transmembrane region" description="Helical" evidence="5">
    <location>
        <begin position="301"/>
        <end position="327"/>
    </location>
</feature>
<dbReference type="PROSITE" id="PS50928">
    <property type="entry name" value="ABC_TM1"/>
    <property type="match status" value="1"/>
</dbReference>
<evidence type="ECO:0000256" key="1">
    <source>
        <dbReference type="ARBA" id="ARBA00004141"/>
    </source>
</evidence>
<dbReference type="STRING" id="229919.GCA_001050195_01729"/>
<keyword evidence="4 5" id="KW-0472">Membrane</keyword>
<keyword evidence="2 5" id="KW-0812">Transmembrane</keyword>
<gene>
    <name evidence="7" type="ORF">DEQ80_07000</name>
</gene>
<dbReference type="Pfam" id="PF00528">
    <property type="entry name" value="BPD_transp_1"/>
    <property type="match status" value="1"/>
</dbReference>
<feature type="transmembrane region" description="Helical" evidence="5">
    <location>
        <begin position="255"/>
        <end position="281"/>
    </location>
</feature>
<feature type="domain" description="ABC transmembrane type-1" evidence="6">
    <location>
        <begin position="106"/>
        <end position="324"/>
    </location>
</feature>
<accession>A0A3D1JG83</accession>
<dbReference type="InterPro" id="IPR035906">
    <property type="entry name" value="MetI-like_sf"/>
</dbReference>
<evidence type="ECO:0000256" key="4">
    <source>
        <dbReference type="ARBA" id="ARBA00023136"/>
    </source>
</evidence>
<feature type="transmembrane region" description="Helical" evidence="5">
    <location>
        <begin position="108"/>
        <end position="133"/>
    </location>
</feature>
<evidence type="ECO:0000256" key="5">
    <source>
        <dbReference type="RuleBase" id="RU363032"/>
    </source>
</evidence>
<dbReference type="InterPro" id="IPR000515">
    <property type="entry name" value="MetI-like"/>
</dbReference>
<organism evidence="7 8">
    <name type="scientific">Anaerolinea thermolimosa</name>
    <dbReference type="NCBI Taxonomy" id="229919"/>
    <lineage>
        <taxon>Bacteria</taxon>
        <taxon>Bacillati</taxon>
        <taxon>Chloroflexota</taxon>
        <taxon>Anaerolineae</taxon>
        <taxon>Anaerolineales</taxon>
        <taxon>Anaerolineaceae</taxon>
        <taxon>Anaerolinea</taxon>
    </lineage>
</organism>
<proteinExistence type="inferred from homology"/>
<name>A0A3D1JG83_9CHLR</name>
<dbReference type="OrthoDB" id="9769919at2"/>
<dbReference type="Gene3D" id="1.10.3720.10">
    <property type="entry name" value="MetI-like"/>
    <property type="match status" value="1"/>
</dbReference>
<keyword evidence="3 5" id="KW-1133">Transmembrane helix</keyword>
<dbReference type="RefSeq" id="WP_062192220.1">
    <property type="nucleotide sequence ID" value="NZ_DF967965.1"/>
</dbReference>
<dbReference type="PANTHER" id="PTHR43376:SF1">
    <property type="entry name" value="OLIGOPEPTIDE TRANSPORT SYSTEM PERMEASE PROTEIN"/>
    <property type="match status" value="1"/>
</dbReference>
<evidence type="ECO:0000259" key="6">
    <source>
        <dbReference type="PROSITE" id="PS50928"/>
    </source>
</evidence>
<dbReference type="GO" id="GO:0005886">
    <property type="term" value="C:plasma membrane"/>
    <property type="evidence" value="ECO:0007669"/>
    <property type="project" value="UniProtKB-SubCell"/>
</dbReference>
<dbReference type="EMBL" id="DPBP01000028">
    <property type="protein sequence ID" value="HCE17590.1"/>
    <property type="molecule type" value="Genomic_DNA"/>
</dbReference>
<dbReference type="SUPFAM" id="SSF161098">
    <property type="entry name" value="MetI-like"/>
    <property type="match status" value="1"/>
</dbReference>
<keyword evidence="5" id="KW-0813">Transport</keyword>
<dbReference type="AlphaFoldDB" id="A0A3D1JG83"/>
<evidence type="ECO:0000313" key="7">
    <source>
        <dbReference type="EMBL" id="HCE17590.1"/>
    </source>
</evidence>
<protein>
    <submittedName>
        <fullName evidence="7">ABC transporter permease</fullName>
    </submittedName>
</protein>
<feature type="transmembrane region" description="Helical" evidence="5">
    <location>
        <begin position="6"/>
        <end position="27"/>
    </location>
</feature>
<dbReference type="Proteomes" id="UP000264141">
    <property type="component" value="Unassembled WGS sequence"/>
</dbReference>
<comment type="subcellular location">
    <subcellularLocation>
        <location evidence="5">Cell membrane</location>
        <topology evidence="5">Multi-pass membrane protein</topology>
    </subcellularLocation>
    <subcellularLocation>
        <location evidence="1">Membrane</location>
        <topology evidence="1">Multi-pass membrane protein</topology>
    </subcellularLocation>
</comment>
<dbReference type="GO" id="GO:0055085">
    <property type="term" value="P:transmembrane transport"/>
    <property type="evidence" value="ECO:0007669"/>
    <property type="project" value="InterPro"/>
</dbReference>
<feature type="transmembrane region" description="Helical" evidence="5">
    <location>
        <begin position="139"/>
        <end position="167"/>
    </location>
</feature>
<evidence type="ECO:0000256" key="2">
    <source>
        <dbReference type="ARBA" id="ARBA00022692"/>
    </source>
</evidence>
<comment type="similarity">
    <text evidence="5">Belongs to the binding-protein-dependent transport system permease family.</text>
</comment>
<sequence length="338" mass="38133">MRLSYVIRRVFFVFMVIWTAATINFVLPRLTGRDPIKEQLMQQIASAGRKPEDAEQMWRKYNDLFGLDKPLWQQYLSYMSSVARLDFGYSINSYPRTVMEIIIARGRLTLPFLSVAIFIAFVTGILLGALLGWNKTPKWISAIVVPPLMVFSSVPQFLVALVLIYFVAFRAKLFPLGDPYPKTMIEDWSNPAFLAKYAYHAVLPILSVVIVEASGWALGMRAMMVTVEGEDYATFAEAKGLKNSRIFFRYLMRNALLPSLTGLALRLGFIITGAAVTETFFNYSGIGSTLSTAISTFDYFLLYGICLIMVVSIALATFIMDMIYPLLDPRIAYRGQRG</sequence>
<reference evidence="7 8" key="1">
    <citation type="journal article" date="2018" name="Nat. Biotechnol.">
        <title>A standardized bacterial taxonomy based on genome phylogeny substantially revises the tree of life.</title>
        <authorList>
            <person name="Parks D.H."/>
            <person name="Chuvochina M."/>
            <person name="Waite D.W."/>
            <person name="Rinke C."/>
            <person name="Skarshewski A."/>
            <person name="Chaumeil P.A."/>
            <person name="Hugenholtz P."/>
        </authorList>
    </citation>
    <scope>NUCLEOTIDE SEQUENCE [LARGE SCALE GENOMIC DNA]</scope>
    <source>
        <strain evidence="7">UBA8781</strain>
    </source>
</reference>
<evidence type="ECO:0000256" key="3">
    <source>
        <dbReference type="ARBA" id="ARBA00022989"/>
    </source>
</evidence>
<dbReference type="CDD" id="cd06261">
    <property type="entry name" value="TM_PBP2"/>
    <property type="match status" value="1"/>
</dbReference>
<dbReference type="PANTHER" id="PTHR43376">
    <property type="entry name" value="OLIGOPEPTIDE TRANSPORT SYSTEM PERMEASE PROTEIN"/>
    <property type="match status" value="1"/>
</dbReference>